<evidence type="ECO:0000256" key="6">
    <source>
        <dbReference type="ARBA" id="ARBA00022679"/>
    </source>
</evidence>
<dbReference type="Gene3D" id="1.20.120.1780">
    <property type="entry name" value="UbiA prenyltransferase"/>
    <property type="match status" value="1"/>
</dbReference>
<feature type="transmembrane region" description="Helical" evidence="11">
    <location>
        <begin position="185"/>
        <end position="204"/>
    </location>
</feature>
<dbReference type="GO" id="GO:0005886">
    <property type="term" value="C:plasma membrane"/>
    <property type="evidence" value="ECO:0007669"/>
    <property type="project" value="UniProtKB-SubCell"/>
</dbReference>
<feature type="transmembrane region" description="Helical" evidence="11">
    <location>
        <begin position="283"/>
        <end position="305"/>
    </location>
</feature>
<dbReference type="EC" id="2.5.1.39" evidence="11 12"/>
<dbReference type="UniPathway" id="UPA00232"/>
<comment type="subcellular location">
    <subcellularLocation>
        <location evidence="11">Cell inner membrane</location>
        <topology evidence="11">Multi-pass membrane protein</topology>
    </subcellularLocation>
    <subcellularLocation>
        <location evidence="2">Membrane</location>
        <topology evidence="2">Multi-pass membrane protein</topology>
    </subcellularLocation>
</comment>
<feature type="transmembrane region" description="Helical" evidence="11">
    <location>
        <begin position="253"/>
        <end position="271"/>
    </location>
</feature>
<name>A0A0G3I7N3_LIBAF</name>
<dbReference type="Gene3D" id="1.10.357.140">
    <property type="entry name" value="UbiA prenyltransferase"/>
    <property type="match status" value="1"/>
</dbReference>
<comment type="cofactor">
    <cofactor evidence="1 11">
        <name>Mg(2+)</name>
        <dbReference type="ChEBI" id="CHEBI:18420"/>
    </cofactor>
</comment>
<dbReference type="Proteomes" id="UP000035503">
    <property type="component" value="Chromosome"/>
</dbReference>
<dbReference type="HAMAP" id="MF_01635">
    <property type="entry name" value="UbiA"/>
    <property type="match status" value="1"/>
</dbReference>
<keyword evidence="6 11" id="KW-0808">Transferase</keyword>
<feature type="transmembrane region" description="Helical" evidence="11">
    <location>
        <begin position="31"/>
        <end position="50"/>
    </location>
</feature>
<dbReference type="GO" id="GO:0006744">
    <property type="term" value="P:ubiquinone biosynthetic process"/>
    <property type="evidence" value="ECO:0007669"/>
    <property type="project" value="UniProtKB-UniRule"/>
</dbReference>
<keyword evidence="9 11" id="KW-1133">Transmembrane helix</keyword>
<dbReference type="GO" id="GO:0008412">
    <property type="term" value="F:4-hydroxybenzoate polyprenyltransferase activity"/>
    <property type="evidence" value="ECO:0007669"/>
    <property type="project" value="UniProtKB-UniRule"/>
</dbReference>
<evidence type="ECO:0000256" key="10">
    <source>
        <dbReference type="ARBA" id="ARBA00023136"/>
    </source>
</evidence>
<evidence type="ECO:0000256" key="11">
    <source>
        <dbReference type="HAMAP-Rule" id="MF_01635"/>
    </source>
</evidence>
<keyword evidence="8 11" id="KW-0812">Transmembrane</keyword>
<dbReference type="NCBIfam" id="TIGR01474">
    <property type="entry name" value="ubiA_proteo"/>
    <property type="match status" value="1"/>
</dbReference>
<keyword evidence="10 11" id="KW-0472">Membrane</keyword>
<comment type="function">
    <text evidence="11">Catalyzes the prenylation of para-hydroxybenzoate (PHB) with an all-trans polyprenyl group. Mediates the second step in the final reaction sequence of ubiquinone-8 (UQ-8) biosynthesis, which is the condensation of the polyisoprenoid side chain with PHB, generating the first membrane-bound Q intermediate 3-octaprenyl-4-hydroxybenzoate.</text>
</comment>
<sequence>MFKSFKSFRNYAMSSAIAPYVHLARWHFPTGWHLVILPVLWSTALASYPLMRAGILSWKEIFWYLFIYIVGAIIFRGAACTWNDLVDHDIDAHVARTRTRPLPSGQCSRFQAYVFGILQLLISFLLLIQFNCFTIFMGCMILPISLLYPFSKRFIPCPQVVLGIGFAGGVLFGWGALHASLSWPAFWLFIATIFWVVYFDTVYAHQDKKYDEKIGINSTARLFADQTKIWLFVLYGIFILCFAVAFYLVQVNFVAWIGLFIALLLTIKRIITLDFSCPRQCDMFFKHADYVGIFIFVCLMISLFLDQL</sequence>
<dbReference type="KEGG" id="lau:G293_00435"/>
<dbReference type="PANTHER" id="PTHR11048:SF28">
    <property type="entry name" value="4-HYDROXYBENZOATE POLYPRENYLTRANSFERASE, MITOCHONDRIAL"/>
    <property type="match status" value="1"/>
</dbReference>
<keyword evidence="11" id="KW-0460">Magnesium</keyword>
<dbReference type="PATRIC" id="fig|1277257.4.peg.98"/>
<keyword evidence="7 11" id="KW-0831">Ubiquinone biosynthesis</keyword>
<keyword evidence="4 11" id="KW-1003">Cell membrane</keyword>
<comment type="catalytic activity">
    <reaction evidence="11">
        <text>all-trans-octaprenyl diphosphate + 4-hydroxybenzoate = 4-hydroxy-3-(all-trans-octaprenyl)benzoate + diphosphate</text>
        <dbReference type="Rhea" id="RHEA:27782"/>
        <dbReference type="ChEBI" id="CHEBI:1617"/>
        <dbReference type="ChEBI" id="CHEBI:17879"/>
        <dbReference type="ChEBI" id="CHEBI:33019"/>
        <dbReference type="ChEBI" id="CHEBI:57711"/>
        <dbReference type="EC" id="2.5.1.39"/>
    </reaction>
</comment>
<dbReference type="STRING" id="1277257.G293_00435"/>
<dbReference type="FunFam" id="1.10.357.140:FF:000008">
    <property type="entry name" value="4-hydroxybenzoate octaprenyltransferase"/>
    <property type="match status" value="1"/>
</dbReference>
<dbReference type="AlphaFoldDB" id="A0A0G3I7N3"/>
<dbReference type="InterPro" id="IPR030470">
    <property type="entry name" value="UbiA_prenylTrfase_CS"/>
</dbReference>
<keyword evidence="14" id="KW-1185">Reference proteome</keyword>
<dbReference type="PANTHER" id="PTHR11048">
    <property type="entry name" value="PRENYLTRANSFERASES"/>
    <property type="match status" value="1"/>
</dbReference>
<evidence type="ECO:0000256" key="8">
    <source>
        <dbReference type="ARBA" id="ARBA00022692"/>
    </source>
</evidence>
<evidence type="ECO:0000313" key="14">
    <source>
        <dbReference type="Proteomes" id="UP000035503"/>
    </source>
</evidence>
<evidence type="ECO:0000256" key="5">
    <source>
        <dbReference type="ARBA" id="ARBA00022519"/>
    </source>
</evidence>
<feature type="transmembrane region" description="Helical" evidence="11">
    <location>
        <begin position="160"/>
        <end position="179"/>
    </location>
</feature>
<reference evidence="13 14" key="1">
    <citation type="journal article" date="2015" name="Genome Announc.">
        <title>Complete Genome Sequence of 'Candidatus Liberibacter africanus,' a Bacterium Associated with Citrus Huanglongbing.</title>
        <authorList>
            <person name="Lin H."/>
            <person name="Pietersen G."/>
            <person name="Han C."/>
            <person name="Read D.A."/>
            <person name="Lou B."/>
            <person name="Gupta G."/>
            <person name="Civerolo E.L."/>
        </authorList>
    </citation>
    <scope>NUCLEOTIDE SEQUENCE [LARGE SCALE GENOMIC DNA]</scope>
    <source>
        <strain evidence="13 14">PTSAPSY</strain>
    </source>
</reference>
<evidence type="ECO:0000256" key="4">
    <source>
        <dbReference type="ARBA" id="ARBA00022475"/>
    </source>
</evidence>
<gene>
    <name evidence="11" type="primary">ubiA</name>
    <name evidence="13" type="ORF">G293_00435</name>
</gene>
<dbReference type="CDD" id="cd13959">
    <property type="entry name" value="PT_UbiA_COQ2"/>
    <property type="match status" value="1"/>
</dbReference>
<organism evidence="13 14">
    <name type="scientific">Candidatus Liberibacter africanus PTSAPSY</name>
    <dbReference type="NCBI Taxonomy" id="1277257"/>
    <lineage>
        <taxon>Bacteria</taxon>
        <taxon>Pseudomonadati</taxon>
        <taxon>Pseudomonadota</taxon>
        <taxon>Alphaproteobacteria</taxon>
        <taxon>Hyphomicrobiales</taxon>
        <taxon>Rhizobiaceae</taxon>
        <taxon>Liberibacter</taxon>
    </lineage>
</organism>
<evidence type="ECO:0000256" key="1">
    <source>
        <dbReference type="ARBA" id="ARBA00001946"/>
    </source>
</evidence>
<comment type="pathway">
    <text evidence="11">Cofactor biosynthesis; ubiquinone biosynthesis.</text>
</comment>
<proteinExistence type="inferred from homology"/>
<dbReference type="InterPro" id="IPR000537">
    <property type="entry name" value="UbiA_prenyltransferase"/>
</dbReference>
<evidence type="ECO:0000256" key="3">
    <source>
        <dbReference type="ARBA" id="ARBA00005985"/>
    </source>
</evidence>
<feature type="transmembrane region" description="Helical" evidence="11">
    <location>
        <begin position="229"/>
        <end position="247"/>
    </location>
</feature>
<keyword evidence="5 11" id="KW-0997">Cell inner membrane</keyword>
<dbReference type="PROSITE" id="PS00943">
    <property type="entry name" value="UBIA"/>
    <property type="match status" value="1"/>
</dbReference>
<feature type="transmembrane region" description="Helical" evidence="11">
    <location>
        <begin position="120"/>
        <end position="148"/>
    </location>
</feature>
<dbReference type="EMBL" id="CP004021">
    <property type="protein sequence ID" value="AKK19737.1"/>
    <property type="molecule type" value="Genomic_DNA"/>
</dbReference>
<evidence type="ECO:0000256" key="7">
    <source>
        <dbReference type="ARBA" id="ARBA00022688"/>
    </source>
</evidence>
<accession>A0A0G3I7N3</accession>
<comment type="similarity">
    <text evidence="3 11">Belongs to the UbiA prenyltransferase family.</text>
</comment>
<protein>
    <recommendedName>
        <fullName evidence="11 12">4-hydroxybenzoate octaprenyltransferase</fullName>
        <ecNumber evidence="11 12">2.5.1.39</ecNumber>
    </recommendedName>
    <alternativeName>
        <fullName evidence="11">4-HB polyprenyltransferase</fullName>
    </alternativeName>
</protein>
<dbReference type="Pfam" id="PF01040">
    <property type="entry name" value="UbiA"/>
    <property type="match status" value="1"/>
</dbReference>
<dbReference type="InterPro" id="IPR044878">
    <property type="entry name" value="UbiA_sf"/>
</dbReference>
<feature type="transmembrane region" description="Helical" evidence="11">
    <location>
        <begin position="62"/>
        <end position="79"/>
    </location>
</feature>
<dbReference type="InterPro" id="IPR006370">
    <property type="entry name" value="HB_polyprenyltransferase-like"/>
</dbReference>
<evidence type="ECO:0000256" key="12">
    <source>
        <dbReference type="NCBIfam" id="TIGR01474"/>
    </source>
</evidence>
<dbReference type="FunFam" id="1.20.120.1780:FF:000001">
    <property type="entry name" value="4-hydroxybenzoate octaprenyltransferase"/>
    <property type="match status" value="1"/>
</dbReference>
<evidence type="ECO:0000256" key="9">
    <source>
        <dbReference type="ARBA" id="ARBA00022989"/>
    </source>
</evidence>
<evidence type="ECO:0000313" key="13">
    <source>
        <dbReference type="EMBL" id="AKK19737.1"/>
    </source>
</evidence>
<evidence type="ECO:0000256" key="2">
    <source>
        <dbReference type="ARBA" id="ARBA00004141"/>
    </source>
</evidence>
<dbReference type="InterPro" id="IPR039653">
    <property type="entry name" value="Prenyltransferase"/>
</dbReference>
<dbReference type="RefSeq" id="WP_047263830.1">
    <property type="nucleotide sequence ID" value="NZ_CP004021.1"/>
</dbReference>